<comment type="caution">
    <text evidence="2">The sequence shown here is derived from an EMBL/GenBank/DDBJ whole genome shotgun (WGS) entry which is preliminary data.</text>
</comment>
<feature type="region of interest" description="Disordered" evidence="1">
    <location>
        <begin position="42"/>
        <end position="62"/>
    </location>
</feature>
<evidence type="ECO:0000313" key="2">
    <source>
        <dbReference type="EMBL" id="MDN4492931.1"/>
    </source>
</evidence>
<evidence type="ECO:0000313" key="3">
    <source>
        <dbReference type="Proteomes" id="UP001172743"/>
    </source>
</evidence>
<gene>
    <name evidence="2" type="ORF">QYB95_05210</name>
</gene>
<protein>
    <submittedName>
        <fullName evidence="2">Uncharacterized protein</fullName>
    </submittedName>
</protein>
<dbReference type="Proteomes" id="UP001172743">
    <property type="component" value="Unassembled WGS sequence"/>
</dbReference>
<accession>A0ABT8GNR3</accession>
<dbReference type="RefSeq" id="WP_301137182.1">
    <property type="nucleotide sequence ID" value="NZ_JAUHTQ010000003.1"/>
</dbReference>
<name>A0ABT8GNR3_9BACL</name>
<organism evidence="2 3">
    <name type="scientific">Ureibacillus aquaedulcis</name>
    <dbReference type="NCBI Taxonomy" id="3058421"/>
    <lineage>
        <taxon>Bacteria</taxon>
        <taxon>Bacillati</taxon>
        <taxon>Bacillota</taxon>
        <taxon>Bacilli</taxon>
        <taxon>Bacillales</taxon>
        <taxon>Caryophanaceae</taxon>
        <taxon>Ureibacillus</taxon>
    </lineage>
</organism>
<dbReference type="EMBL" id="JAUHTQ010000003">
    <property type="protein sequence ID" value="MDN4492931.1"/>
    <property type="molecule type" value="Genomic_DNA"/>
</dbReference>
<proteinExistence type="predicted"/>
<reference evidence="2" key="1">
    <citation type="submission" date="2023-07" db="EMBL/GenBank/DDBJ databases">
        <title>Ureibacillus sp. isolated from freshwater well.</title>
        <authorList>
            <person name="Kirdat K."/>
            <person name="Bhatt A."/>
            <person name="Teware R."/>
            <person name="Bhavsar Y."/>
            <person name="Yadav A."/>
        </authorList>
    </citation>
    <scope>NUCLEOTIDE SEQUENCE</scope>
    <source>
        <strain evidence="2">BA0131</strain>
    </source>
</reference>
<feature type="compositionally biased region" description="Polar residues" evidence="1">
    <location>
        <begin position="47"/>
        <end position="62"/>
    </location>
</feature>
<evidence type="ECO:0000256" key="1">
    <source>
        <dbReference type="SAM" id="MobiDB-lite"/>
    </source>
</evidence>
<sequence length="62" mass="6832">MAKSEVTVERRVAHFPGILKLAVTGQRGDDSLTENDNFSVHRALRGNLTSPKQQSQRLPGSE</sequence>
<keyword evidence="3" id="KW-1185">Reference proteome</keyword>